<feature type="region of interest" description="Disordered" evidence="1">
    <location>
        <begin position="163"/>
        <end position="196"/>
    </location>
</feature>
<evidence type="ECO:0000313" key="2">
    <source>
        <dbReference type="EMBL" id="TNN79811.1"/>
    </source>
</evidence>
<evidence type="ECO:0000256" key="1">
    <source>
        <dbReference type="SAM" id="MobiDB-lite"/>
    </source>
</evidence>
<evidence type="ECO:0000313" key="3">
    <source>
        <dbReference type="Proteomes" id="UP000314294"/>
    </source>
</evidence>
<dbReference type="AlphaFoldDB" id="A0A4Z2IPR3"/>
<accession>A0A4Z2IPR3</accession>
<reference evidence="2 3" key="1">
    <citation type="submission" date="2019-03" db="EMBL/GenBank/DDBJ databases">
        <title>First draft genome of Liparis tanakae, snailfish: a comprehensive survey of snailfish specific genes.</title>
        <authorList>
            <person name="Kim W."/>
            <person name="Song I."/>
            <person name="Jeong J.-H."/>
            <person name="Kim D."/>
            <person name="Kim S."/>
            <person name="Ryu S."/>
            <person name="Song J.Y."/>
            <person name="Lee S.K."/>
        </authorList>
    </citation>
    <scope>NUCLEOTIDE SEQUENCE [LARGE SCALE GENOMIC DNA]</scope>
    <source>
        <tissue evidence="2">Muscle</tissue>
    </source>
</reference>
<sequence length="267" mass="28738">MSVSCDGDGSDDMDAEATSDFIDYAHVVSSAAGSSDVNDDKHAVDDSADRPARCNIDVTSDGRPARCNIDVTSDGRPARCNIDVIKDGRPARCNIDVISADRAARCNNDVIIDDRPARGAPAPEGDPPVTEMCERGPIALLIDESVDERERLVYADMKRGDERGKGAASVAGREDAQRHVSERARGPADARNAAGDQIEYQRPTPRYHLMVALETLRRHVSAAHSRESLCMLSGDIIEDSATRWCRLASAVSGASDVRRGFPGGEFV</sequence>
<dbReference type="OrthoDB" id="8953066at2759"/>
<dbReference type="EMBL" id="SRLO01000060">
    <property type="protein sequence ID" value="TNN79811.1"/>
    <property type="molecule type" value="Genomic_DNA"/>
</dbReference>
<name>A0A4Z2IPR3_9TELE</name>
<proteinExistence type="predicted"/>
<protein>
    <submittedName>
        <fullName evidence="2">Uncharacterized protein</fullName>
    </submittedName>
</protein>
<gene>
    <name evidence="2" type="ORF">EYF80_009848</name>
</gene>
<dbReference type="Proteomes" id="UP000314294">
    <property type="component" value="Unassembled WGS sequence"/>
</dbReference>
<feature type="compositionally biased region" description="Basic and acidic residues" evidence="1">
    <location>
        <begin position="172"/>
        <end position="188"/>
    </location>
</feature>
<organism evidence="2 3">
    <name type="scientific">Liparis tanakae</name>
    <name type="common">Tanaka's snailfish</name>
    <dbReference type="NCBI Taxonomy" id="230148"/>
    <lineage>
        <taxon>Eukaryota</taxon>
        <taxon>Metazoa</taxon>
        <taxon>Chordata</taxon>
        <taxon>Craniata</taxon>
        <taxon>Vertebrata</taxon>
        <taxon>Euteleostomi</taxon>
        <taxon>Actinopterygii</taxon>
        <taxon>Neopterygii</taxon>
        <taxon>Teleostei</taxon>
        <taxon>Neoteleostei</taxon>
        <taxon>Acanthomorphata</taxon>
        <taxon>Eupercaria</taxon>
        <taxon>Perciformes</taxon>
        <taxon>Cottioidei</taxon>
        <taxon>Cottales</taxon>
        <taxon>Liparidae</taxon>
        <taxon>Liparis</taxon>
    </lineage>
</organism>
<comment type="caution">
    <text evidence="2">The sequence shown here is derived from an EMBL/GenBank/DDBJ whole genome shotgun (WGS) entry which is preliminary data.</text>
</comment>
<keyword evidence="3" id="KW-1185">Reference proteome</keyword>